<evidence type="ECO:0000256" key="4">
    <source>
        <dbReference type="ARBA" id="ARBA00023172"/>
    </source>
</evidence>
<proteinExistence type="inferred from homology"/>
<evidence type="ECO:0000256" key="3">
    <source>
        <dbReference type="ARBA" id="ARBA00022763"/>
    </source>
</evidence>
<feature type="region of interest" description="Disordered" evidence="9">
    <location>
        <begin position="869"/>
        <end position="901"/>
    </location>
</feature>
<feature type="coiled-coil region" evidence="8">
    <location>
        <begin position="764"/>
        <end position="791"/>
    </location>
</feature>
<dbReference type="AlphaFoldDB" id="A0A182FI68"/>
<keyword evidence="3" id="KW-0227">DNA damage</keyword>
<feature type="region of interest" description="Disordered" evidence="9">
    <location>
        <begin position="209"/>
        <end position="231"/>
    </location>
</feature>
<dbReference type="VEuPathDB" id="VectorBase:AALB20_035046"/>
<evidence type="ECO:0000256" key="1">
    <source>
        <dbReference type="ARBA" id="ARBA00004123"/>
    </source>
</evidence>
<dbReference type="GO" id="GO:0006281">
    <property type="term" value="P:DNA repair"/>
    <property type="evidence" value="ECO:0007669"/>
    <property type="project" value="UniProtKB-KW"/>
</dbReference>
<feature type="compositionally biased region" description="Basic and acidic residues" evidence="9">
    <location>
        <begin position="483"/>
        <end position="500"/>
    </location>
</feature>
<dbReference type="RefSeq" id="XP_035785418.1">
    <property type="nucleotide sequence ID" value="XM_035929525.1"/>
</dbReference>
<dbReference type="Pfam" id="PF09494">
    <property type="entry name" value="Slx4"/>
    <property type="match status" value="1"/>
</dbReference>
<feature type="compositionally biased region" description="Polar residues" evidence="9">
    <location>
        <begin position="156"/>
        <end position="165"/>
    </location>
</feature>
<feature type="compositionally biased region" description="Polar residues" evidence="9">
    <location>
        <begin position="555"/>
        <end position="582"/>
    </location>
</feature>
<dbReference type="STRING" id="7167.A0A182FI68"/>
<dbReference type="InterPro" id="IPR018574">
    <property type="entry name" value="Structure-sp_endonuc_su_Slx4"/>
</dbReference>
<evidence type="ECO:0000313" key="10">
    <source>
        <dbReference type="EnsemblMetazoa" id="AALB006212-PA"/>
    </source>
</evidence>
<sequence length="1119" mass="124630">MSKRIKYAKLRLTKPNDAPAPSSAHGIDEGAPAPIDEGENSLKSAKTSKYFSGGLVEACSSQGTFVEIEIEETSTELVECDIQNSRRRSIEVSVPCATDGPKLPKLRKKATAKGDTLISNFLNSQPIAQDDDFEEPRRIAAPKKTKTKVQRASKKTAANRQPKNQSDIRKVFSKYKNDHEVLQELLKEHSESERIDPEQLQMAIAMSRSLAESDGTRNASTDNLSEQAASDSLSSTERRIVGIRTTLEQFGFRCKNSYTDYDLNVIFGSAVCKNVKKIKHRRATNLVQRSAKDLTEYIEARVKKIFPAEMLTIENHSEACPSPRSCLSHLFWIAQADQPSGKIIERYYVPELLEMAPAPVGCMLKDWSKIPGREPTPERVYSKDFESNCGEIHQKKALDRGSSPDLFEDCAEAHESATTGETADNCEPSDDQAEEQSIIQNDPHVSNFNKSNHLEGTSQCHEISCRQNQIATVLTIDGDSNEDDKFVTASDDPRYDEGTFHRSTDNIFEETDPDPIVSFEVYSSEEEKISAASKVPADVASQNGPDPDCPDLVAESSSQPQQDSINMPSSPNQSQNGLGCESLETSKSVPAQPLAVGKDLSFHRIAIKARLSVALEGKSDMIETVNLLEEEEAEHAPESQCSMVQHEVQDDVLEISDDEVNYSMRRLSCTTTNEGPLQGGEERLEEDPDCTIIYQHDAPVINQDHAITSPVQLCENILSPSANDILDESEVLLRETNQSIPENVAEDTIAYLDNLVKQFNLPPLKRHKEEINEVSAALREHHAEISCLTEEAKSDGTTHSTNDHYRTARVATGSSLGAAAMADGLSNFLQNYEEPLFGEHEIEAETMASQSCSQDVPRMASKNSVKRLKSFHQFDSPKESSRLKRTASESGAFSSSTPNEREQLAKMHRFRERFDNLNVPCNPFQKTEFVINTVDTVEDPPNYDAMSETEIERELFKYGLKLLDREKAVKVLRHIYDEIHPFVRVVGRNDPHDRESIPVSASTNSNVGSLLPGICAFQLNIDEPNTILSSKPRKKMSWCTVPLHVALFNMISENRMLQRQILQYEPVSLDHIHAALKQADLRYETNDLIAFLDKRCITFRSAASNGDRSKGKGSKVGNT</sequence>
<comment type="similarity">
    <text evidence="2">Belongs to the SLX4 family.</text>
</comment>
<dbReference type="GO" id="GO:0033557">
    <property type="term" value="C:Slx1-Slx4 complex"/>
    <property type="evidence" value="ECO:0007669"/>
    <property type="project" value="InterPro"/>
</dbReference>
<dbReference type="GeneID" id="118463149"/>
<dbReference type="EnsemblMetazoa" id="AALB006212-RA">
    <property type="protein sequence ID" value="AALB006212-PA"/>
    <property type="gene ID" value="AALB006212"/>
</dbReference>
<dbReference type="GO" id="GO:0006260">
    <property type="term" value="P:DNA replication"/>
    <property type="evidence" value="ECO:0007669"/>
    <property type="project" value="InterPro"/>
</dbReference>
<evidence type="ECO:0000256" key="9">
    <source>
        <dbReference type="SAM" id="MobiDB-lite"/>
    </source>
</evidence>
<evidence type="ECO:0000256" key="8">
    <source>
        <dbReference type="SAM" id="Coils"/>
    </source>
</evidence>
<keyword evidence="8" id="KW-0175">Coiled coil</keyword>
<evidence type="ECO:0000256" key="6">
    <source>
        <dbReference type="ARBA" id="ARBA00023242"/>
    </source>
</evidence>
<dbReference type="KEGG" id="aali:118463149"/>
<evidence type="ECO:0000256" key="5">
    <source>
        <dbReference type="ARBA" id="ARBA00023204"/>
    </source>
</evidence>
<reference evidence="10" key="2">
    <citation type="submission" date="2022-08" db="UniProtKB">
        <authorList>
            <consortium name="EnsemblMetazoa"/>
        </authorList>
    </citation>
    <scope>IDENTIFICATION</scope>
    <source>
        <strain evidence="10">STECLA/ALBI9_A</strain>
    </source>
</reference>
<keyword evidence="4" id="KW-0233">DNA recombination</keyword>
<feature type="region of interest" description="Disordered" evidence="9">
    <location>
        <begin position="10"/>
        <end position="40"/>
    </location>
</feature>
<evidence type="ECO:0000256" key="2">
    <source>
        <dbReference type="ARBA" id="ARBA00006661"/>
    </source>
</evidence>
<dbReference type="VEuPathDB" id="VectorBase:AALB006212"/>
<feature type="compositionally biased region" description="Basic residues" evidence="9">
    <location>
        <begin position="143"/>
        <end position="154"/>
    </location>
</feature>
<feature type="compositionally biased region" description="Polar residues" evidence="9">
    <location>
        <begin position="216"/>
        <end position="231"/>
    </location>
</feature>
<evidence type="ECO:0000313" key="11">
    <source>
        <dbReference type="Proteomes" id="UP000069272"/>
    </source>
</evidence>
<feature type="region of interest" description="Disordered" evidence="9">
    <location>
        <begin position="480"/>
        <end position="500"/>
    </location>
</feature>
<feature type="region of interest" description="Disordered" evidence="9">
    <location>
        <begin position="533"/>
        <end position="582"/>
    </location>
</feature>
<comment type="subcellular location">
    <subcellularLocation>
        <location evidence="1">Nucleus</location>
    </subcellularLocation>
</comment>
<protein>
    <recommendedName>
        <fullName evidence="7">Structure-specific endonuclease subunit SLX4</fullName>
    </recommendedName>
</protein>
<name>A0A182FI68_ANOAL</name>
<feature type="region of interest" description="Disordered" evidence="9">
    <location>
        <begin position="413"/>
        <end position="433"/>
    </location>
</feature>
<dbReference type="Proteomes" id="UP000069272">
    <property type="component" value="Chromosome 3L"/>
</dbReference>
<feature type="compositionally biased region" description="Polar residues" evidence="9">
    <location>
        <begin position="888"/>
        <end position="898"/>
    </location>
</feature>
<dbReference type="OrthoDB" id="5576441at2759"/>
<keyword evidence="11" id="KW-1185">Reference proteome</keyword>
<accession>A0A182FI68</accession>
<reference evidence="10 11" key="1">
    <citation type="journal article" date="2017" name="G3 (Bethesda)">
        <title>The Physical Genome Mapping of Anopheles albimanus Corrected Scaffold Misassemblies and Identified Interarm Rearrangements in Genus Anopheles.</title>
        <authorList>
            <person name="Artemov G.N."/>
            <person name="Peery A.N."/>
            <person name="Jiang X."/>
            <person name="Tu Z."/>
            <person name="Stegniy V.N."/>
            <person name="Sharakhova M.V."/>
            <person name="Sharakhov I.V."/>
        </authorList>
    </citation>
    <scope>NUCLEOTIDE SEQUENCE [LARGE SCALE GENOMIC DNA]</scope>
    <source>
        <strain evidence="10 11">ALBI9_A</strain>
    </source>
</reference>
<dbReference type="PANTHER" id="PTHR21541">
    <property type="entry name" value="BTB POZ DOMAIN CONTAINING 12"/>
    <property type="match status" value="1"/>
</dbReference>
<keyword evidence="6" id="KW-0539">Nucleus</keyword>
<evidence type="ECO:0000256" key="7">
    <source>
        <dbReference type="ARBA" id="ARBA00029496"/>
    </source>
</evidence>
<dbReference type="GO" id="GO:0000712">
    <property type="term" value="P:resolution of meiotic recombination intermediates"/>
    <property type="evidence" value="ECO:0007669"/>
    <property type="project" value="TreeGrafter"/>
</dbReference>
<dbReference type="PANTHER" id="PTHR21541:SF3">
    <property type="entry name" value="STRUCTURE-SPECIFIC ENDONUCLEASE SUBUNIT SLX4"/>
    <property type="match status" value="1"/>
</dbReference>
<keyword evidence="5" id="KW-0234">DNA repair</keyword>
<dbReference type="CDD" id="cd22999">
    <property type="entry name" value="SAP_SLX4"/>
    <property type="match status" value="1"/>
</dbReference>
<organism evidence="10 11">
    <name type="scientific">Anopheles albimanus</name>
    <name type="common">New world malaria mosquito</name>
    <dbReference type="NCBI Taxonomy" id="7167"/>
    <lineage>
        <taxon>Eukaryota</taxon>
        <taxon>Metazoa</taxon>
        <taxon>Ecdysozoa</taxon>
        <taxon>Arthropoda</taxon>
        <taxon>Hexapoda</taxon>
        <taxon>Insecta</taxon>
        <taxon>Pterygota</taxon>
        <taxon>Neoptera</taxon>
        <taxon>Endopterygota</taxon>
        <taxon>Diptera</taxon>
        <taxon>Nematocera</taxon>
        <taxon>Culicoidea</taxon>
        <taxon>Culicidae</taxon>
        <taxon>Anophelinae</taxon>
        <taxon>Anopheles</taxon>
    </lineage>
</organism>
<feature type="region of interest" description="Disordered" evidence="9">
    <location>
        <begin position="143"/>
        <end position="167"/>
    </location>
</feature>